<evidence type="ECO:0000313" key="2">
    <source>
        <dbReference type="EMBL" id="MBK0400648.1"/>
    </source>
</evidence>
<name>A0A8J7SFW5_9RHOB</name>
<dbReference type="Pfam" id="PF01381">
    <property type="entry name" value="HTH_3"/>
    <property type="match status" value="1"/>
</dbReference>
<proteinExistence type="predicted"/>
<sequence length="86" mass="8796">MQKVSIGQVRAARGLLGWSQADLAKRAGVSLPTIKRLEAAGGDLGGRYATAVAIVEALEAGGVSFIPENGGGLGVRLVEPKKPKSK</sequence>
<dbReference type="SMART" id="SM00530">
    <property type="entry name" value="HTH_XRE"/>
    <property type="match status" value="1"/>
</dbReference>
<reference evidence="2" key="1">
    <citation type="submission" date="2020-12" db="EMBL/GenBank/DDBJ databases">
        <title>Bacterial taxonomy.</title>
        <authorList>
            <person name="Pan X."/>
        </authorList>
    </citation>
    <scope>NUCLEOTIDE SEQUENCE</scope>
    <source>
        <strain evidence="2">M0105</strain>
    </source>
</reference>
<dbReference type="SUPFAM" id="SSF47413">
    <property type="entry name" value="lambda repressor-like DNA-binding domains"/>
    <property type="match status" value="1"/>
</dbReference>
<dbReference type="PROSITE" id="PS50943">
    <property type="entry name" value="HTH_CROC1"/>
    <property type="match status" value="1"/>
</dbReference>
<dbReference type="GO" id="GO:0003677">
    <property type="term" value="F:DNA binding"/>
    <property type="evidence" value="ECO:0007669"/>
    <property type="project" value="InterPro"/>
</dbReference>
<evidence type="ECO:0000259" key="1">
    <source>
        <dbReference type="PROSITE" id="PS50943"/>
    </source>
</evidence>
<comment type="caution">
    <text evidence="2">The sequence shown here is derived from an EMBL/GenBank/DDBJ whole genome shotgun (WGS) entry which is preliminary data.</text>
</comment>
<dbReference type="Gene3D" id="1.10.260.40">
    <property type="entry name" value="lambda repressor-like DNA-binding domains"/>
    <property type="match status" value="1"/>
</dbReference>
<feature type="domain" description="HTH cro/C1-type" evidence="1">
    <location>
        <begin position="9"/>
        <end position="38"/>
    </location>
</feature>
<dbReference type="InterPro" id="IPR010982">
    <property type="entry name" value="Lambda_DNA-bd_dom_sf"/>
</dbReference>
<accession>A0A8J7SFW5</accession>
<gene>
    <name evidence="2" type="ORF">H0I76_15725</name>
</gene>
<dbReference type="InterPro" id="IPR001387">
    <property type="entry name" value="Cro/C1-type_HTH"/>
</dbReference>
<evidence type="ECO:0000313" key="3">
    <source>
        <dbReference type="Proteomes" id="UP000655420"/>
    </source>
</evidence>
<keyword evidence="3" id="KW-1185">Reference proteome</keyword>
<dbReference type="CDD" id="cd00093">
    <property type="entry name" value="HTH_XRE"/>
    <property type="match status" value="1"/>
</dbReference>
<protein>
    <submittedName>
        <fullName evidence="2">Helix-turn-helix domain-containing protein</fullName>
    </submittedName>
</protein>
<dbReference type="EMBL" id="JAEHHL010000009">
    <property type="protein sequence ID" value="MBK0400648.1"/>
    <property type="molecule type" value="Genomic_DNA"/>
</dbReference>
<dbReference type="Proteomes" id="UP000655420">
    <property type="component" value="Unassembled WGS sequence"/>
</dbReference>
<dbReference type="RefSeq" id="WP_200611790.1">
    <property type="nucleotide sequence ID" value="NZ_JAEHHL010000009.1"/>
</dbReference>
<organism evidence="2 3">
    <name type="scientific">Thermohalobaculum xanthum</name>
    <dbReference type="NCBI Taxonomy" id="2753746"/>
    <lineage>
        <taxon>Bacteria</taxon>
        <taxon>Pseudomonadati</taxon>
        <taxon>Pseudomonadota</taxon>
        <taxon>Alphaproteobacteria</taxon>
        <taxon>Rhodobacterales</taxon>
        <taxon>Paracoccaceae</taxon>
        <taxon>Thermohalobaculum</taxon>
    </lineage>
</organism>
<dbReference type="AlphaFoldDB" id="A0A8J7SFW5"/>